<dbReference type="GO" id="GO:1902495">
    <property type="term" value="C:transmembrane transporter complex"/>
    <property type="evidence" value="ECO:0007669"/>
    <property type="project" value="TreeGrafter"/>
</dbReference>
<organism evidence="12 13">
    <name type="scientific">Dimorphilus gyrociliatus</name>
    <dbReference type="NCBI Taxonomy" id="2664684"/>
    <lineage>
        <taxon>Eukaryota</taxon>
        <taxon>Metazoa</taxon>
        <taxon>Spiralia</taxon>
        <taxon>Lophotrochozoa</taxon>
        <taxon>Annelida</taxon>
        <taxon>Polychaeta</taxon>
        <taxon>Polychaeta incertae sedis</taxon>
        <taxon>Dinophilidae</taxon>
        <taxon>Dimorphilus</taxon>
    </lineage>
</organism>
<dbReference type="SUPFAM" id="SSF48403">
    <property type="entry name" value="Ankyrin repeat"/>
    <property type="match status" value="2"/>
</dbReference>
<keyword evidence="11" id="KW-0472">Membrane</keyword>
<evidence type="ECO:0000256" key="11">
    <source>
        <dbReference type="SAM" id="Phobius"/>
    </source>
</evidence>
<gene>
    <name evidence="12" type="ORF">DGYR_LOCUS2613</name>
</gene>
<keyword evidence="11" id="KW-1133">Transmembrane helix</keyword>
<proteinExistence type="predicted"/>
<dbReference type="InterPro" id="IPR052076">
    <property type="entry name" value="TRP_cation_channel"/>
</dbReference>
<feature type="transmembrane region" description="Helical" evidence="11">
    <location>
        <begin position="1083"/>
        <end position="1104"/>
    </location>
</feature>
<evidence type="ECO:0000256" key="10">
    <source>
        <dbReference type="SAM" id="MobiDB-lite"/>
    </source>
</evidence>
<feature type="compositionally biased region" description="Low complexity" evidence="10">
    <location>
        <begin position="1231"/>
        <end position="1248"/>
    </location>
</feature>
<feature type="region of interest" description="Disordered" evidence="10">
    <location>
        <begin position="1229"/>
        <end position="1248"/>
    </location>
</feature>
<keyword evidence="5" id="KW-0406">Ion transport</keyword>
<feature type="transmembrane region" description="Helical" evidence="11">
    <location>
        <begin position="854"/>
        <end position="877"/>
    </location>
</feature>
<evidence type="ECO:0000256" key="5">
    <source>
        <dbReference type="ARBA" id="ARBA00023065"/>
    </source>
</evidence>
<feature type="transmembrane region" description="Helical" evidence="11">
    <location>
        <begin position="939"/>
        <end position="962"/>
    </location>
</feature>
<dbReference type="PANTHER" id="PTHR47143:SF1">
    <property type="entry name" value="ION_TRANS DOMAIN-CONTAINING PROTEIN"/>
    <property type="match status" value="1"/>
</dbReference>
<evidence type="ECO:0000313" key="13">
    <source>
        <dbReference type="Proteomes" id="UP000549394"/>
    </source>
</evidence>
<evidence type="ECO:0000256" key="7">
    <source>
        <dbReference type="ARBA" id="ARBA00023303"/>
    </source>
</evidence>
<reference evidence="12 13" key="1">
    <citation type="submission" date="2020-08" db="EMBL/GenBank/DDBJ databases">
        <authorList>
            <person name="Hejnol A."/>
        </authorList>
    </citation>
    <scope>NUCLEOTIDE SEQUENCE [LARGE SCALE GENOMIC DNA]</scope>
</reference>
<name>A0A7I8VBK0_9ANNE</name>
<feature type="transmembrane region" description="Helical" evidence="11">
    <location>
        <begin position="1044"/>
        <end position="1062"/>
    </location>
</feature>
<feature type="repeat" description="ANK" evidence="8">
    <location>
        <begin position="648"/>
        <end position="680"/>
    </location>
</feature>
<dbReference type="Pfam" id="PF12796">
    <property type="entry name" value="Ank_2"/>
    <property type="match status" value="4"/>
</dbReference>
<feature type="transmembrane region" description="Helical" evidence="11">
    <location>
        <begin position="1013"/>
        <end position="1038"/>
    </location>
</feature>
<feature type="repeat" description="ANK" evidence="8">
    <location>
        <begin position="444"/>
        <end position="476"/>
    </location>
</feature>
<protein>
    <submittedName>
        <fullName evidence="12">DgyrCDS2818</fullName>
    </submittedName>
</protein>
<keyword evidence="1" id="KW-0813">Transport</keyword>
<evidence type="ECO:0000256" key="2">
    <source>
        <dbReference type="ARBA" id="ARBA00022606"/>
    </source>
</evidence>
<keyword evidence="9" id="KW-0175">Coiled coil</keyword>
<dbReference type="PANTHER" id="PTHR47143">
    <property type="entry name" value="TRANSIENT RECEPTOR POTENTIAL CATION CHANNEL PROTEIN PAINLESS"/>
    <property type="match status" value="1"/>
</dbReference>
<comment type="caution">
    <text evidence="12">The sequence shown here is derived from an EMBL/GenBank/DDBJ whole genome shotgun (WGS) entry which is preliminary data.</text>
</comment>
<feature type="repeat" description="ANK" evidence="8">
    <location>
        <begin position="509"/>
        <end position="533"/>
    </location>
</feature>
<keyword evidence="7" id="KW-0407">Ion channel</keyword>
<evidence type="ECO:0000256" key="8">
    <source>
        <dbReference type="PROSITE-ProRule" id="PRU00023"/>
    </source>
</evidence>
<accession>A0A7I8VBK0</accession>
<keyword evidence="3" id="KW-0677">Repeat</keyword>
<dbReference type="SMART" id="SM00248">
    <property type="entry name" value="ANK"/>
    <property type="match status" value="16"/>
</dbReference>
<keyword evidence="2" id="KW-0716">Sensory transduction</keyword>
<evidence type="ECO:0000256" key="6">
    <source>
        <dbReference type="ARBA" id="ARBA00023180"/>
    </source>
</evidence>
<dbReference type="PROSITE" id="PS50297">
    <property type="entry name" value="ANK_REP_REGION"/>
    <property type="match status" value="7"/>
</dbReference>
<feature type="repeat" description="ANK" evidence="8">
    <location>
        <begin position="310"/>
        <end position="339"/>
    </location>
</feature>
<dbReference type="InterPro" id="IPR036770">
    <property type="entry name" value="Ankyrin_rpt-contain_sf"/>
</dbReference>
<keyword evidence="4 8" id="KW-0040">ANK repeat</keyword>
<dbReference type="Gene3D" id="1.25.40.20">
    <property type="entry name" value="Ankyrin repeat-containing domain"/>
    <property type="match status" value="5"/>
</dbReference>
<evidence type="ECO:0000256" key="4">
    <source>
        <dbReference type="ARBA" id="ARBA00023043"/>
    </source>
</evidence>
<dbReference type="Proteomes" id="UP000549394">
    <property type="component" value="Unassembled WGS sequence"/>
</dbReference>
<feature type="transmembrane region" description="Helical" evidence="11">
    <location>
        <begin position="883"/>
        <end position="906"/>
    </location>
</feature>
<dbReference type="EMBL" id="CAJFCJ010000004">
    <property type="protein sequence ID" value="CAD5113657.1"/>
    <property type="molecule type" value="Genomic_DNA"/>
</dbReference>
<feature type="coiled-coil region" evidence="9">
    <location>
        <begin position="1184"/>
        <end position="1211"/>
    </location>
</feature>
<keyword evidence="6" id="KW-0325">Glycoprotein</keyword>
<feature type="repeat" description="ANK" evidence="8">
    <location>
        <begin position="272"/>
        <end position="296"/>
    </location>
</feature>
<dbReference type="GO" id="GO:0022857">
    <property type="term" value="F:transmembrane transporter activity"/>
    <property type="evidence" value="ECO:0007669"/>
    <property type="project" value="TreeGrafter"/>
</dbReference>
<evidence type="ECO:0000256" key="3">
    <source>
        <dbReference type="ARBA" id="ARBA00022737"/>
    </source>
</evidence>
<dbReference type="InterPro" id="IPR002110">
    <property type="entry name" value="Ankyrin_rpt"/>
</dbReference>
<evidence type="ECO:0000313" key="12">
    <source>
        <dbReference type="EMBL" id="CAD5113657.1"/>
    </source>
</evidence>
<keyword evidence="13" id="KW-1185">Reference proteome</keyword>
<dbReference type="AlphaFoldDB" id="A0A7I8VBK0"/>
<dbReference type="OrthoDB" id="533508at2759"/>
<feature type="repeat" description="ANK" evidence="8">
    <location>
        <begin position="373"/>
        <end position="405"/>
    </location>
</feature>
<dbReference type="GO" id="GO:0034220">
    <property type="term" value="P:monoatomic ion transmembrane transport"/>
    <property type="evidence" value="ECO:0007669"/>
    <property type="project" value="UniProtKB-KW"/>
</dbReference>
<evidence type="ECO:0000256" key="1">
    <source>
        <dbReference type="ARBA" id="ARBA00022448"/>
    </source>
</evidence>
<keyword evidence="11" id="KW-0812">Transmembrane</keyword>
<evidence type="ECO:0000256" key="9">
    <source>
        <dbReference type="SAM" id="Coils"/>
    </source>
</evidence>
<sequence>MPQPIPSNLYKQARAVQYSQYFQNLNLEMILSASTIKDQSPDNPNLDGDYIALLQQLKTCDRPISGKKRLLKTISKIAGNGSVEDKTDYSDLFDAVEKNNLNLLQNSDLVSAKLNGKSLLHHAVLLEKKDVTTYILNNHPKMILENFDIYVKGLQSQKNIVHILAENGDLDSIKYVLSVIETNKYNKQAYIHQTVLTEIAGQRPRLLSILHLAALHGHTELVIYLVEVVGMSVNLTNNKNDTPVLWAARWNHIETVKAMITLKANLQHQNDKGSTPLYWAIRYGFPDMVKVLIEEGKADINQTRKLGLVSPLILAASMGYSQILEILLENGANVDTTIHGHETALHYASALGHTTCAKILLNKGASVDFLNELGETPLQLAAMGDHCEIVNLLLENGARLDHSSKDGTSLWHIAIEKKDTTLLELFIQFYMQTRRLSKLIFPENTRSPLHIAAYYGSVSAIKEFKEYGVDLQGCDEHGNTILHVGARENHSEFLSEFLDHSLVDLQSKNGETALHVAVRYDLSESVKVLLKKSKLSIYNEQGESVVHVAAKSSSPEIVSSLIEVLVKTASWSHVNNGDKQGNTILHIAARFERSDLLKTLDVVNPKAQNRDGDTVVHVAVRYASANLLQILLGTFDAKSLPIDAQNIVGESPLHLAAKLAKNEHVEILLKAGCNLLLKDKRGNTVLHTLVQASISTNIDYMPTLNEIIKGSTRWWCVVNDLTLPDNDTDLYDEYRRASLINLTSCQLNNSDLSVVEFAAKLGAKNILASLLNLKDVYVFKDETTTMFDVSNLTPNTQINRSFNSKKNQIKEDTPNKPSCLDLICNIEDINVSSEILRMTPIAQLVVNYWAPYRWLFVILMVIHIGYMTTLSVFGIQFSEKNDVSSLAGLLLIWPVILLLFVFYYGLQKVYVNCTKKFRKSWKSDREDTRNIFTRLLDFVIDYMSQITCLIFSASLIAWYILYRVSSGDRNYPLAVAYVFGWMFSISFTQGFEAIFAFSIMFKYIIIRDIIRFLFLYIFVLLAFSLALHSLFLMAPGLLSTFTSQWDTIFTVFNMMIGMSSLFEGDELVKEYEKVNKTIWTVRITYLIYIILATIILLNLLIAMMNDSYVAVKAREGSTWRVGSIKLALQMEKSVPWLSNALKKIGVVRNRVRWNDDIERYMFTVSNSLLQDSSSLQVTTTNQAIKALDIQVSLLKKSIENLSKKIAEIEERRHIDKTLHAFRDAVRVKQGPRPVTATRAPRPTTAKRS</sequence>
<feature type="repeat" description="ANK" evidence="8">
    <location>
        <begin position="340"/>
        <end position="372"/>
    </location>
</feature>
<feature type="transmembrane region" description="Helical" evidence="11">
    <location>
        <begin position="974"/>
        <end position="1001"/>
    </location>
</feature>
<dbReference type="PROSITE" id="PS50088">
    <property type="entry name" value="ANK_REPEAT"/>
    <property type="match status" value="7"/>
</dbReference>